<name>A0ACB7EWP8_NIBAL</name>
<sequence length="53" mass="6185">MCSPTKRTQWREDLQHFRKDHGFSKKVLLNCCLVRRIITWASPNPKGTKTIAS</sequence>
<accession>A0ACB7EWP8</accession>
<protein>
    <submittedName>
        <fullName evidence="1">Uncharacterized protein</fullName>
    </submittedName>
</protein>
<feature type="non-terminal residue" evidence="1">
    <location>
        <position position="53"/>
    </location>
</feature>
<keyword evidence="2" id="KW-1185">Reference proteome</keyword>
<comment type="caution">
    <text evidence="1">The sequence shown here is derived from an EMBL/GenBank/DDBJ whole genome shotgun (WGS) entry which is preliminary data.</text>
</comment>
<reference evidence="1" key="1">
    <citation type="submission" date="2020-04" db="EMBL/GenBank/DDBJ databases">
        <title>A chromosome-scale assembly and high-density genetic map of the yellow drum (Nibea albiflora) genome.</title>
        <authorList>
            <person name="Xu D."/>
            <person name="Zhang W."/>
            <person name="Chen R."/>
            <person name="Tan P."/>
            <person name="Wang L."/>
            <person name="Song H."/>
            <person name="Tian L."/>
            <person name="Zhu Q."/>
            <person name="Wang B."/>
        </authorList>
    </citation>
    <scope>NUCLEOTIDE SEQUENCE</scope>
    <source>
        <strain evidence="1">ZJHYS-2018</strain>
    </source>
</reference>
<organism evidence="1 2">
    <name type="scientific">Nibea albiflora</name>
    <name type="common">Yellow drum</name>
    <name type="synonym">Corvina albiflora</name>
    <dbReference type="NCBI Taxonomy" id="240163"/>
    <lineage>
        <taxon>Eukaryota</taxon>
        <taxon>Metazoa</taxon>
        <taxon>Chordata</taxon>
        <taxon>Craniata</taxon>
        <taxon>Vertebrata</taxon>
        <taxon>Euteleostomi</taxon>
        <taxon>Actinopterygii</taxon>
        <taxon>Neopterygii</taxon>
        <taxon>Teleostei</taxon>
        <taxon>Neoteleostei</taxon>
        <taxon>Acanthomorphata</taxon>
        <taxon>Eupercaria</taxon>
        <taxon>Sciaenidae</taxon>
        <taxon>Nibea</taxon>
    </lineage>
</organism>
<gene>
    <name evidence="1" type="ORF">GBF38_005414</name>
</gene>
<dbReference type="EMBL" id="CM024809">
    <property type="protein sequence ID" value="KAG8006210.1"/>
    <property type="molecule type" value="Genomic_DNA"/>
</dbReference>
<evidence type="ECO:0000313" key="1">
    <source>
        <dbReference type="EMBL" id="KAG8006210.1"/>
    </source>
</evidence>
<evidence type="ECO:0000313" key="2">
    <source>
        <dbReference type="Proteomes" id="UP000805704"/>
    </source>
</evidence>
<proteinExistence type="predicted"/>
<dbReference type="Proteomes" id="UP000805704">
    <property type="component" value="Chromosome 21"/>
</dbReference>